<feature type="domain" description="DUF6531" evidence="4">
    <location>
        <begin position="800"/>
        <end position="874"/>
    </location>
</feature>
<dbReference type="InterPro" id="IPR056823">
    <property type="entry name" value="TEN-like_YD-shell"/>
</dbReference>
<feature type="region of interest" description="Disordered" evidence="2">
    <location>
        <begin position="2769"/>
        <end position="2810"/>
    </location>
</feature>
<name>A0ABT4TJ48_9ACTN</name>
<dbReference type="InterPro" id="IPR044927">
    <property type="entry name" value="Endonuclea_NS_2"/>
</dbReference>
<feature type="region of interest" description="Disordered" evidence="2">
    <location>
        <begin position="54"/>
        <end position="146"/>
    </location>
</feature>
<dbReference type="Pfam" id="PF25023">
    <property type="entry name" value="TEN_YD-shell"/>
    <property type="match status" value="1"/>
</dbReference>
<feature type="compositionally biased region" description="Basic residues" evidence="2">
    <location>
        <begin position="2733"/>
        <end position="2743"/>
    </location>
</feature>
<feature type="region of interest" description="Disordered" evidence="2">
    <location>
        <begin position="211"/>
        <end position="235"/>
    </location>
</feature>
<dbReference type="RefSeq" id="WP_270676931.1">
    <property type="nucleotide sequence ID" value="NZ_JAQFWP010000010.1"/>
</dbReference>
<feature type="compositionally biased region" description="Basic and acidic residues" evidence="2">
    <location>
        <begin position="322"/>
        <end position="332"/>
    </location>
</feature>
<dbReference type="Gene3D" id="2.180.10.10">
    <property type="entry name" value="RHS repeat-associated core"/>
    <property type="match status" value="4"/>
</dbReference>
<dbReference type="Gene3D" id="3.40.570.10">
    <property type="entry name" value="Extracellular Endonuclease, subunit A"/>
    <property type="match status" value="1"/>
</dbReference>
<keyword evidence="1" id="KW-0677">Repeat</keyword>
<dbReference type="InterPro" id="IPR022385">
    <property type="entry name" value="Rhs_assc_core"/>
</dbReference>
<organism evidence="6 7">
    <name type="scientific">Nocardiopsis suaedae</name>
    <dbReference type="NCBI Taxonomy" id="3018444"/>
    <lineage>
        <taxon>Bacteria</taxon>
        <taxon>Bacillati</taxon>
        <taxon>Actinomycetota</taxon>
        <taxon>Actinomycetes</taxon>
        <taxon>Streptosporangiales</taxon>
        <taxon>Nocardiopsidaceae</taxon>
        <taxon>Nocardiopsis</taxon>
    </lineage>
</organism>
<dbReference type="InterPro" id="IPR050708">
    <property type="entry name" value="T6SS_VgrG/RHS"/>
</dbReference>
<evidence type="ECO:0000256" key="2">
    <source>
        <dbReference type="SAM" id="MobiDB-lite"/>
    </source>
</evidence>
<dbReference type="NCBIfam" id="TIGR01643">
    <property type="entry name" value="YD_repeat_2x"/>
    <property type="match status" value="7"/>
</dbReference>
<feature type="region of interest" description="Disordered" evidence="2">
    <location>
        <begin position="2728"/>
        <end position="2754"/>
    </location>
</feature>
<feature type="region of interest" description="Disordered" evidence="2">
    <location>
        <begin position="2823"/>
        <end position="2846"/>
    </location>
</feature>
<evidence type="ECO:0000259" key="3">
    <source>
        <dbReference type="Pfam" id="PF13930"/>
    </source>
</evidence>
<feature type="compositionally biased region" description="Acidic residues" evidence="2">
    <location>
        <begin position="119"/>
        <end position="141"/>
    </location>
</feature>
<feature type="region of interest" description="Disordered" evidence="2">
    <location>
        <begin position="303"/>
        <end position="332"/>
    </location>
</feature>
<evidence type="ECO:0000313" key="6">
    <source>
        <dbReference type="EMBL" id="MDA2804396.1"/>
    </source>
</evidence>
<dbReference type="InterPro" id="IPR045351">
    <property type="entry name" value="DUF6531"/>
</dbReference>
<evidence type="ECO:0000313" key="7">
    <source>
        <dbReference type="Proteomes" id="UP001165685"/>
    </source>
</evidence>
<dbReference type="PANTHER" id="PTHR32305">
    <property type="match status" value="1"/>
</dbReference>
<feature type="domain" description="Type VII secretion system protein EssD-like" evidence="3">
    <location>
        <begin position="2934"/>
        <end position="3004"/>
    </location>
</feature>
<dbReference type="SUPFAM" id="SSF49899">
    <property type="entry name" value="Concanavalin A-like lectins/glucanases"/>
    <property type="match status" value="1"/>
</dbReference>
<dbReference type="InterPro" id="IPR031325">
    <property type="entry name" value="RHS_repeat"/>
</dbReference>
<feature type="region of interest" description="Disordered" evidence="2">
    <location>
        <begin position="1420"/>
        <end position="1440"/>
    </location>
</feature>
<dbReference type="EMBL" id="JAQFWP010000010">
    <property type="protein sequence ID" value="MDA2804396.1"/>
    <property type="molecule type" value="Genomic_DNA"/>
</dbReference>
<dbReference type="InterPro" id="IPR006530">
    <property type="entry name" value="YD"/>
</dbReference>
<evidence type="ECO:0000259" key="5">
    <source>
        <dbReference type="Pfam" id="PF25023"/>
    </source>
</evidence>
<dbReference type="NCBIfam" id="NF033679">
    <property type="entry name" value="DNRLRE_dom"/>
    <property type="match status" value="1"/>
</dbReference>
<dbReference type="InterPro" id="IPR013320">
    <property type="entry name" value="ConA-like_dom_sf"/>
</dbReference>
<gene>
    <name evidence="6" type="ORF">O4U47_07710</name>
</gene>
<reference evidence="6" key="1">
    <citation type="submission" date="2023-01" db="EMBL/GenBank/DDBJ databases">
        <title>Draft genome sequence of Nocardiopsis sp. LSu2-4 isolated from halophytes.</title>
        <authorList>
            <person name="Duangmal K."/>
            <person name="Chantavorakit T."/>
        </authorList>
    </citation>
    <scope>NUCLEOTIDE SEQUENCE</scope>
    <source>
        <strain evidence="6">LSu2-4</strain>
    </source>
</reference>
<dbReference type="CDD" id="cd00110">
    <property type="entry name" value="LamG"/>
    <property type="match status" value="1"/>
</dbReference>
<proteinExistence type="predicted"/>
<sequence>MPLGDHPRRPLPARRLAAQTVVITAVLALLAPLALVPDAETVWMPRLSPVADADVTTPDQRMGSADGLPHTVDTGMTSAEGGGGGKVEPPEGALPREWPDVPEEASVEPPETGPRPMEEPEAPEVEGFDPDTSEEIPEERDEFSRTYRNADGTLATDFSLEPLHFENDKGDWEEIDPTLIPERTGVWSNRADANDVDFSETADGAPLARMETEDGRSVAFSAEGTGNARGEVSEDDPDTIVYEDALDGAGIELTALRGGAVKETIVLDEAPQAPEDAVWRFPLDLDGLDPRKADDGGIDLVDPESGDPEGHIPAGYMSDSDIDPRSGDGAESDDVHFELVEEGGSWTLEVTADFDWLTSGDRVYPVRVDPTAAWNYNASQDTYVQSGYGSSRYQDKDLKAGTYNGGSTKAASYLRFSSMVKELEHHKIYNAELYLFNHWSYSCTAKPVTVHEVTGSWDQKKIAGYPGPKYDSTPLGRKSFAHGWMPAGASSSSCPAAYEGIDLGSRGRDLVQDWVDGDKPNRGLTVRASTSDSYGWKKFGSRESWGAPYMTVVYSPYRADYAFAQNPPEADPAPTANRATYVDVKVTNRGKETWTPSNGYELSYALYGPDGERVYHEAPTTEMPENVTTGETVTVKAKVGPLPPGEWTVKFDMTHKAQSFAAWGVPRTAQLTLDIPDLPPQLVDYSPRDGATVATLRPEFTAVGRNNDAWPDDGLEFWFVFCDGAWPDWECTDSGWQEDTSWKLPDGLMEWGGRYSWTVWVRDGSQTTEGPWLSVGAEPDQPAVTSKLAAGGTAESEGGVDPLLGNFTRADTDAAVPTPGPPLTVTRTFNSADPRQGGMFGSGWSTRFDMRLLTDADGTGNAVVTYPDGRQYRFARNGDGSYTAPKGMFATLRVTDGGGWRLMDKQGDSYVFDADGALVEITDHRGRKQTLDHSGGRLSTVTGAGGRLLRFAWDDGHVSSVTAEGPDGTSAEWAYIYEGDRLTSVCDPEGGCTSYAYEDGSHYRAAVLDANPYGYWRFDEGEGTTSADEIHEALGGEPAQTAEGALGAEHPLAGTTGGSLDAGVGHASLPDSLLQRVGTRITVETWISTTGHGTVLGAMDAEEDPAQRAPLLYVGTDGKLRGGFWNSGGAGSSITSSEAVNDGGWHHVALTSDGTVQRLYIDGEEVGSREGQVDHRAMKFLYAGRGVADSGWPATRDTKGEFPFDGRIDEVAVYQRPLHPETVRMHAESGQDPADRLVSALSPEERVQDTVSYDESTSRVERHVDADGGEWLYGDRVYRGDVGAEEPEATAEVTVTDPRGGTTVSTYDALEGHRIVRTEDQLGYTTTYAYDVGGFLAEVTDPNGAVTEFYNDERGNRLGRKTCRDTARENCFADWFHYFHNADDPFDPRNDQLTSYHDPRSQDFLDETYRTWWAYNEYGEQQSESGPPTEDFPSGRERHFSYTHGTEPAVGGGTLPAGLLASETDPNGGTTRYSYTAAGDRAEVVEPNGLTRTFTYDGLGRVLSETVSDGPEGQSATTSYTYDDAGRVLTETAPTVENEVTGASHTARTTYTYDADGNRLTAETADLGEGAGTRVETWEYDAHGREKTHTGPEGAVTHTGYDATGAVVTRIDAEGTQFQTAYTLRGEVAEEKIIGWTGHPDMPIEATTLVLESRAYDPAGRLASVTDAVGRTTAYDYYADGLLARVTAQGAVLNDESEPRDVVREEFEYDGAGNTVAHTSEGGERRTVSTYDAASFLTEEVLDPDGLARTTSYSYDGNGNVLSETLTAAGTERVEEVRYAYDAGDHLVSETVENGDQDLVTRYTVDTFGRVVREVDPRGAEEGASAADHATDMRYDARGDLVEVRGPEVDIESEGGTAERGRPTTLYGYDAFGDRTHEVDAEGGTTVTEYDRAGRVIAQTAPEYTGPDGAAIAPRATVAYDDLGRKTEQTDALGATRSYSYDQLGNLAVVTDPPTEDGAEAGRWVMLSMPTGETAAVSDPSGALTEATYDDLGRQVTETRVERLPQAGAYTTEYAYDAGGRVVSVTDPLGNTRTSEYNAAGELVESTDETGAVTRFEYDLAGRAVKAETPEGTVHTSAFDLAGRMTENATAGTGTDERTSVSFAYDAAGNAVAETDALGETVRRAFDAGGRMVELVEPVADGETITTSFGYDAMGHRTRTTDGRGNSVITGYNAVGLVESLTEPATEATPDEADRTWRTFYDAGGNPVREEAPGGAVRTREFDALGRLVAESGTGAEAMTANRTLGYDAAGRLNRISTALGEVEAVYDDRGNLAQILGPETDGTGEPVPSVTMAYDAAGRLESRTDKETGTATFERDAGGRVVSQYDPVTRATVATSYDDAGRPVSVSTDGGAARELTYDGLGRLASDAVAGGPSVAYTYDAAGRTVGRTTSGTVGAGTESFSYDGAGRLASWTGPSGEVTEYEWDASGNRVRAGDVEFEYDERNRLTSSSAGDRWEYTPRGTLAESVVSGVARTPQFDAFERMTSAGDGNVSYGYDALGRVVSRTQDDGVLAAEQRSEFTYTGWENDPITVTGAGGDVLSAYGRDEDGALLSIADGEGEPGLAFGNSHSDLVAAFTSEGDVLGSASYDPFGEVVESQGQGASVGYQGEWTDPATGDVNMHARWYQPGTGRFASRDTMTLNPDPSVQANRYTYGNGDPVANTDPTGHCVLSLRCWRPVVPGLGGGGYGGGGTVSTPGWLRNGWSNTKRNAAIGWTAVGAGAAWVTGKVTGSRSRAHTRSRGGTRARSGTRSATTTFVNWPSVGVGAATGRFSTGTHWRPAGRGGWYPRKGWSSGGGRGGAPSRPAPPKVDPRKAILAKILDTPQPRPAINNPIGQEEVDESRRKAERRTSVEEVDFDVDDYETFEDAVVGLEDKLGGINIESADEGVRCESRIQYSPINARGQRGAALGAFCGKEDLNPNRFDPKVKPPAFQAGDNASHLIASLFYGQGVPENIISMTGRANKSGMKRIESRVARHLQGDHRVLYLVTPVYEGDGARPWGVHMQGIADNGDRWDACVINGGSFGYVDGDVCREKVGS</sequence>
<evidence type="ECO:0000259" key="4">
    <source>
        <dbReference type="Pfam" id="PF20148"/>
    </source>
</evidence>
<accession>A0ABT4TJ48</accession>
<keyword evidence="7" id="KW-1185">Reference proteome</keyword>
<dbReference type="NCBIfam" id="TIGR03696">
    <property type="entry name" value="Rhs_assc_core"/>
    <property type="match status" value="1"/>
</dbReference>
<evidence type="ECO:0000256" key="1">
    <source>
        <dbReference type="ARBA" id="ARBA00022737"/>
    </source>
</evidence>
<dbReference type="Pfam" id="PF13385">
    <property type="entry name" value="Laminin_G_3"/>
    <property type="match status" value="1"/>
</dbReference>
<feature type="compositionally biased region" description="Low complexity" evidence="2">
    <location>
        <begin position="2744"/>
        <end position="2754"/>
    </location>
</feature>
<dbReference type="Pfam" id="PF20148">
    <property type="entry name" value="DUF6531"/>
    <property type="match status" value="1"/>
</dbReference>
<dbReference type="InterPro" id="IPR044929">
    <property type="entry name" value="DNA/RNA_non-sp_Endonuclease_sf"/>
</dbReference>
<dbReference type="PANTHER" id="PTHR32305:SF15">
    <property type="entry name" value="PROTEIN RHSA-RELATED"/>
    <property type="match status" value="1"/>
</dbReference>
<comment type="caution">
    <text evidence="6">The sequence shown here is derived from an EMBL/GenBank/DDBJ whole genome shotgun (WGS) entry which is preliminary data.</text>
</comment>
<feature type="domain" description="Teneurin-like YD-shell" evidence="5">
    <location>
        <begin position="2358"/>
        <end position="2659"/>
    </location>
</feature>
<protein>
    <submittedName>
        <fullName evidence="6">DNRLRE domain-containing protein</fullName>
    </submittedName>
</protein>
<dbReference type="Pfam" id="PF05593">
    <property type="entry name" value="RHS_repeat"/>
    <property type="match status" value="7"/>
</dbReference>
<dbReference type="Proteomes" id="UP001165685">
    <property type="component" value="Unassembled WGS sequence"/>
</dbReference>
<dbReference type="InterPro" id="IPR001791">
    <property type="entry name" value="Laminin_G"/>
</dbReference>
<dbReference type="Gene3D" id="2.60.120.200">
    <property type="match status" value="1"/>
</dbReference>
<dbReference type="Pfam" id="PF13930">
    <property type="entry name" value="Endonuclea_NS_2"/>
    <property type="match status" value="1"/>
</dbReference>